<reference evidence="2 3" key="1">
    <citation type="submission" date="2021-03" db="EMBL/GenBank/DDBJ databases">
        <title>The complete genome sequence of Acetobacter sacchari TBRC 11175.</title>
        <authorList>
            <person name="Charoenyingcharoen P."/>
            <person name="Yukphan P."/>
        </authorList>
    </citation>
    <scope>NUCLEOTIDE SEQUENCE [LARGE SCALE GENOMIC DNA]</scope>
    <source>
        <strain evidence="2 3">TBRC 11175</strain>
    </source>
</reference>
<dbReference type="Pfam" id="PF00657">
    <property type="entry name" value="Lipase_GDSL"/>
    <property type="match status" value="1"/>
</dbReference>
<sequence>MSELQKKAGMSTVRKRIGLRGSCRLACLLFGLQPVYANAAEPGASSVVTFGDSWSDAGAYGFIFGTTPGSSWSQLFARRHGDDQTAYLYSDGEHIKRIMGGLNYAEGGSRVTISGNGPDHIPLSVAAQLDAHLAAHHGFDPSQTVIVWIGINDISKPFQKDSSEVDAVEQRAFTTGEGLSSAAYARAESRIRKAAREEGVLVGRMLSAGARRIVVLNNIDDGITPFQPGLTKSGLKIATRLTSAYNAELAHSLPQDGRVLLFDVDALVRGEAEQVEGRQFAHIHEDGCANQDYSCGPEHYASPDADQTYLFAGWGHLTRHGREFIAAAVEKAVEKQWP</sequence>
<accession>A0ABS3LZK4</accession>
<dbReference type="SUPFAM" id="SSF52266">
    <property type="entry name" value="SGNH hydrolase"/>
    <property type="match status" value="1"/>
</dbReference>
<dbReference type="Gene3D" id="3.40.50.1110">
    <property type="entry name" value="SGNH hydrolase"/>
    <property type="match status" value="1"/>
</dbReference>
<evidence type="ECO:0000313" key="3">
    <source>
        <dbReference type="Proteomes" id="UP000664771"/>
    </source>
</evidence>
<evidence type="ECO:0000313" key="2">
    <source>
        <dbReference type="EMBL" id="MBO1361323.1"/>
    </source>
</evidence>
<keyword evidence="2" id="KW-0378">Hydrolase</keyword>
<organism evidence="2 3">
    <name type="scientific">Acetobacter sacchari</name>
    <dbReference type="NCBI Taxonomy" id="2661687"/>
    <lineage>
        <taxon>Bacteria</taxon>
        <taxon>Pseudomonadati</taxon>
        <taxon>Pseudomonadota</taxon>
        <taxon>Alphaproteobacteria</taxon>
        <taxon>Acetobacterales</taxon>
        <taxon>Acetobacteraceae</taxon>
        <taxon>Acetobacter</taxon>
    </lineage>
</organism>
<feature type="chain" id="PRO_5046506151" evidence="1">
    <location>
        <begin position="40"/>
        <end position="338"/>
    </location>
</feature>
<dbReference type="Proteomes" id="UP000664771">
    <property type="component" value="Unassembled WGS sequence"/>
</dbReference>
<comment type="caution">
    <text evidence="2">The sequence shown here is derived from an EMBL/GenBank/DDBJ whole genome shotgun (WGS) entry which is preliminary data.</text>
</comment>
<keyword evidence="1" id="KW-0732">Signal</keyword>
<feature type="signal peptide" evidence="1">
    <location>
        <begin position="1"/>
        <end position="39"/>
    </location>
</feature>
<gene>
    <name evidence="2" type="ORF">J2D73_16165</name>
</gene>
<protein>
    <submittedName>
        <fullName evidence="2">SGNH/GDSL hydrolase family protein</fullName>
    </submittedName>
</protein>
<dbReference type="EMBL" id="JAFVMF010000020">
    <property type="protein sequence ID" value="MBO1361323.1"/>
    <property type="molecule type" value="Genomic_DNA"/>
</dbReference>
<name>A0ABS3LZK4_9PROT</name>
<dbReference type="GO" id="GO:0016787">
    <property type="term" value="F:hydrolase activity"/>
    <property type="evidence" value="ECO:0007669"/>
    <property type="project" value="UniProtKB-KW"/>
</dbReference>
<dbReference type="InterPro" id="IPR001087">
    <property type="entry name" value="GDSL"/>
</dbReference>
<dbReference type="RefSeq" id="WP_207882938.1">
    <property type="nucleotide sequence ID" value="NZ_JAFVMF010000020.1"/>
</dbReference>
<dbReference type="InterPro" id="IPR036514">
    <property type="entry name" value="SGNH_hydro_sf"/>
</dbReference>
<proteinExistence type="predicted"/>
<evidence type="ECO:0000256" key="1">
    <source>
        <dbReference type="SAM" id="SignalP"/>
    </source>
</evidence>
<keyword evidence="3" id="KW-1185">Reference proteome</keyword>